<dbReference type="STRING" id="1817816.A2Y64_06590"/>
<evidence type="ECO:0000259" key="9">
    <source>
        <dbReference type="Pfam" id="PF00137"/>
    </source>
</evidence>
<evidence type="ECO:0000256" key="8">
    <source>
        <dbReference type="RuleBase" id="RU363060"/>
    </source>
</evidence>
<protein>
    <submittedName>
        <fullName evidence="10">Permease</fullName>
    </submittedName>
</protein>
<dbReference type="PANTHER" id="PTHR10263">
    <property type="entry name" value="V-TYPE PROTON ATPASE PROTEOLIPID SUBUNIT"/>
    <property type="match status" value="1"/>
</dbReference>
<dbReference type="Proteomes" id="UP000177187">
    <property type="component" value="Unassembled WGS sequence"/>
</dbReference>
<keyword evidence="7 8" id="KW-0472">Membrane</keyword>
<comment type="caution">
    <text evidence="10">The sequence shown here is derived from an EMBL/GenBank/DDBJ whole genome shotgun (WGS) entry which is preliminary data.</text>
</comment>
<feature type="transmembrane region" description="Helical" evidence="8">
    <location>
        <begin position="86"/>
        <end position="105"/>
    </location>
</feature>
<dbReference type="SUPFAM" id="SSF81333">
    <property type="entry name" value="F1F0 ATP synthase subunit C"/>
    <property type="match status" value="2"/>
</dbReference>
<gene>
    <name evidence="10" type="ORF">A2Y64_06590</name>
</gene>
<dbReference type="GO" id="GO:0033179">
    <property type="term" value="C:proton-transporting V-type ATPase, V0 domain"/>
    <property type="evidence" value="ECO:0007669"/>
    <property type="project" value="InterPro"/>
</dbReference>
<evidence type="ECO:0000256" key="3">
    <source>
        <dbReference type="ARBA" id="ARBA00022448"/>
    </source>
</evidence>
<reference evidence="10 11" key="1">
    <citation type="journal article" date="2016" name="Nat. Commun.">
        <title>Thousands of microbial genomes shed light on interconnected biogeochemical processes in an aquifer system.</title>
        <authorList>
            <person name="Anantharaman K."/>
            <person name="Brown C.T."/>
            <person name="Hug L.A."/>
            <person name="Sharon I."/>
            <person name="Castelle C.J."/>
            <person name="Probst A.J."/>
            <person name="Thomas B.C."/>
            <person name="Singh A."/>
            <person name="Wilkins M.J."/>
            <person name="Karaoz U."/>
            <person name="Brodie E.L."/>
            <person name="Williams K.H."/>
            <person name="Hubbard S.S."/>
            <person name="Banfield J.F."/>
        </authorList>
    </citation>
    <scope>NUCLEOTIDE SEQUENCE [LARGE SCALE GENOMIC DNA]</scope>
</reference>
<proteinExistence type="inferred from homology"/>
<comment type="subcellular location">
    <subcellularLocation>
        <location evidence="1">Membrane</location>
        <topology evidence="1">Multi-pass membrane protein</topology>
    </subcellularLocation>
</comment>
<evidence type="ECO:0000313" key="11">
    <source>
        <dbReference type="Proteomes" id="UP000177187"/>
    </source>
</evidence>
<dbReference type="PRINTS" id="PR00122">
    <property type="entry name" value="VACATPASE"/>
</dbReference>
<dbReference type="EMBL" id="MFAF01000030">
    <property type="protein sequence ID" value="OGD78602.1"/>
    <property type="molecule type" value="Genomic_DNA"/>
</dbReference>
<dbReference type="Gene3D" id="1.20.120.610">
    <property type="entry name" value="lithium bound rotor ring of v- atpase"/>
    <property type="match status" value="1"/>
</dbReference>
<evidence type="ECO:0000256" key="6">
    <source>
        <dbReference type="ARBA" id="ARBA00023065"/>
    </source>
</evidence>
<feature type="transmembrane region" description="Helical" evidence="8">
    <location>
        <begin position="125"/>
        <end position="147"/>
    </location>
</feature>
<feature type="transmembrane region" description="Helical" evidence="8">
    <location>
        <begin position="46"/>
        <end position="66"/>
    </location>
</feature>
<feature type="domain" description="V-ATPase proteolipid subunit C-like" evidence="9">
    <location>
        <begin position="88"/>
        <end position="146"/>
    </location>
</feature>
<dbReference type="InterPro" id="IPR000245">
    <property type="entry name" value="ATPase_proteolipid_csu"/>
</dbReference>
<dbReference type="NCBIfam" id="NF005124">
    <property type="entry name" value="PRK06558.1"/>
    <property type="match status" value="1"/>
</dbReference>
<evidence type="ECO:0000256" key="4">
    <source>
        <dbReference type="ARBA" id="ARBA00022692"/>
    </source>
</evidence>
<organism evidence="10 11">
    <name type="scientific">Candidatus Coatesbacteria bacterium RBG_13_66_14</name>
    <dbReference type="NCBI Taxonomy" id="1817816"/>
    <lineage>
        <taxon>Bacteria</taxon>
        <taxon>Candidatus Coatesiibacteriota</taxon>
    </lineage>
</organism>
<evidence type="ECO:0000256" key="7">
    <source>
        <dbReference type="ARBA" id="ARBA00023136"/>
    </source>
</evidence>
<dbReference type="GO" id="GO:0046961">
    <property type="term" value="F:proton-transporting ATPase activity, rotational mechanism"/>
    <property type="evidence" value="ECO:0007669"/>
    <property type="project" value="InterPro"/>
</dbReference>
<feature type="domain" description="V-ATPase proteolipid subunit C-like" evidence="9">
    <location>
        <begin position="8"/>
        <end position="66"/>
    </location>
</feature>
<dbReference type="CDD" id="cd18179">
    <property type="entry name" value="ATP-synt_Vo_Ao_c_NTPK_rpt1"/>
    <property type="match status" value="1"/>
</dbReference>
<sequence length="150" mass="15169">MGLVWSFLGSALAVALSGIGSAIGIGYAGQATAGVMSEDPRNFGKYLVLTALPGTQGIYGFVAGFLALNKIGALAATMTTEIGMQIFLACLPVALAGLFSAIHQGKVCTAGVGLTAKQPAESGKALVLGVFVEFYAVLGLLITIFLLNAV</sequence>
<dbReference type="AlphaFoldDB" id="A0A1F5FGC9"/>
<evidence type="ECO:0000256" key="5">
    <source>
        <dbReference type="ARBA" id="ARBA00022989"/>
    </source>
</evidence>
<keyword evidence="4 8" id="KW-0812">Transmembrane</keyword>
<keyword evidence="3 8" id="KW-0813">Transport</keyword>
<evidence type="ECO:0000256" key="1">
    <source>
        <dbReference type="ARBA" id="ARBA00004141"/>
    </source>
</evidence>
<accession>A0A1F5FGC9</accession>
<dbReference type="Pfam" id="PF00137">
    <property type="entry name" value="ATP-synt_C"/>
    <property type="match status" value="2"/>
</dbReference>
<evidence type="ECO:0000256" key="2">
    <source>
        <dbReference type="ARBA" id="ARBA00007296"/>
    </source>
</evidence>
<dbReference type="InterPro" id="IPR035921">
    <property type="entry name" value="F/V-ATP_Csub_sf"/>
</dbReference>
<comment type="similarity">
    <text evidence="2 8">Belongs to the V-ATPase proteolipid subunit family.</text>
</comment>
<dbReference type="InterPro" id="IPR002379">
    <property type="entry name" value="ATPase_proteolipid_c-like_dom"/>
</dbReference>
<name>A0A1F5FGC9_9BACT</name>
<keyword evidence="5 8" id="KW-1133">Transmembrane helix</keyword>
<keyword evidence="6 8" id="KW-0406">Ion transport</keyword>
<dbReference type="CDD" id="cd18180">
    <property type="entry name" value="ATP-synt_Vo_Ao_c_NTPK_rpt2"/>
    <property type="match status" value="1"/>
</dbReference>
<evidence type="ECO:0000313" key="10">
    <source>
        <dbReference type="EMBL" id="OGD78602.1"/>
    </source>
</evidence>